<dbReference type="RefSeq" id="WP_101353236.1">
    <property type="nucleotide sequence ID" value="NZ_PIQO01000003.1"/>
</dbReference>
<evidence type="ECO:0000256" key="3">
    <source>
        <dbReference type="ARBA" id="ARBA00022840"/>
    </source>
</evidence>
<keyword evidence="1" id="KW-0547">Nucleotide-binding</keyword>
<dbReference type="OrthoDB" id="9803913at2"/>
<gene>
    <name evidence="6" type="ORF">CWO92_05685</name>
</gene>
<comment type="similarity">
    <text evidence="4">Belongs to the helicase family. DinG subfamily.</text>
</comment>
<dbReference type="Proteomes" id="UP000233440">
    <property type="component" value="Unassembled WGS sequence"/>
</dbReference>
<dbReference type="SMART" id="SM00487">
    <property type="entry name" value="DEXDc"/>
    <property type="match status" value="1"/>
</dbReference>
<proteinExistence type="inferred from homology"/>
<keyword evidence="3" id="KW-0067">ATP-binding</keyword>
<keyword evidence="2" id="KW-0378">Hydrolase</keyword>
<dbReference type="AlphaFoldDB" id="A0A2N3LMR6"/>
<evidence type="ECO:0000256" key="4">
    <source>
        <dbReference type="ARBA" id="ARBA00038058"/>
    </source>
</evidence>
<evidence type="ECO:0000256" key="1">
    <source>
        <dbReference type="ARBA" id="ARBA00022741"/>
    </source>
</evidence>
<keyword evidence="7" id="KW-1185">Reference proteome</keyword>
<dbReference type="SUPFAM" id="SSF52540">
    <property type="entry name" value="P-loop containing nucleoside triphosphate hydrolases"/>
    <property type="match status" value="1"/>
</dbReference>
<dbReference type="GO" id="GO:0006139">
    <property type="term" value="P:nucleobase-containing compound metabolic process"/>
    <property type="evidence" value="ECO:0007669"/>
    <property type="project" value="InterPro"/>
</dbReference>
<dbReference type="GO" id="GO:0016818">
    <property type="term" value="F:hydrolase activity, acting on acid anhydrides, in phosphorus-containing anhydrides"/>
    <property type="evidence" value="ECO:0007669"/>
    <property type="project" value="InterPro"/>
</dbReference>
<dbReference type="InterPro" id="IPR045028">
    <property type="entry name" value="DinG/Rad3-like"/>
</dbReference>
<keyword evidence="6" id="KW-0347">Helicase</keyword>
<dbReference type="GO" id="GO:0003678">
    <property type="term" value="F:DNA helicase activity"/>
    <property type="evidence" value="ECO:0007669"/>
    <property type="project" value="TreeGrafter"/>
</dbReference>
<dbReference type="PANTHER" id="PTHR11472:SF57">
    <property type="entry name" value="ATP-DEPENDENT HELICASE YPVA-RELATED"/>
    <property type="match status" value="1"/>
</dbReference>
<sequence>MKQPLPFLLTKTDSFYDRLGDWIGDVFYDLLPEKGFELRDEQIYMAFQLEKAFKEKKIMFAEAGVGTGKTIVYLLYALCYARYTGKPALIACADESLIEQLVKKEGDIKKIEDALELEIDVRLAKARDQYLCLKKLDLEVGKKATEGISSVYDTLPRFVQSQGSMQKFEKYGDRKDYPFLTEDEWKSIAWDSLQDCLSCELRHRCGQTLHREYYRDAADIIVCSHDFYMEHIWTKDSRKREGQRPLLPEVSCVIFDEGHLLEYACQKALTYKFTSETLETLLNRLMSNDVREETLYMMENVLYESEKLFHFISRKAIKVRGSERYEINKTDELMDSARTLYHLINQLTEQFVYESELFVLNEYDLRIVEEYLEQILYSLKLFIQDKNGIAWFEMTDNYHTLVIMPRLVEEILREEVFSKNIPYIFSSATLSNEGDFSYICKSLGINEYLSLRVESPFDYSQQMNISIHIEDHYPKVHKWAEYVNSIKIANGKTLILFNTNETMLEFKKYIQQKNDIPFPIIFEGDGEISRLVEQFQNNEETVLCSYHLWEGLDIPGPSLSNVIINELPFPPHDPVFEAKRKNSDNSFYDVDLPYMLLRLKQGIGRLIRSSSDSGNIQLWLKKAENEIIMEYIKAILPVEATFSN</sequence>
<comment type="caution">
    <text evidence="6">The sequence shown here is derived from an EMBL/GenBank/DDBJ whole genome shotgun (WGS) entry which is preliminary data.</text>
</comment>
<dbReference type="PROSITE" id="PS51193">
    <property type="entry name" value="HELICASE_ATP_BIND_2"/>
    <property type="match status" value="1"/>
</dbReference>
<dbReference type="InterPro" id="IPR014001">
    <property type="entry name" value="Helicase_ATP-bd"/>
</dbReference>
<dbReference type="GO" id="GO:0003676">
    <property type="term" value="F:nucleic acid binding"/>
    <property type="evidence" value="ECO:0007669"/>
    <property type="project" value="InterPro"/>
</dbReference>
<evidence type="ECO:0000313" key="6">
    <source>
        <dbReference type="EMBL" id="PKR85865.1"/>
    </source>
</evidence>
<dbReference type="GO" id="GO:0005524">
    <property type="term" value="F:ATP binding"/>
    <property type="evidence" value="ECO:0007669"/>
    <property type="project" value="UniProtKB-KW"/>
</dbReference>
<dbReference type="SMART" id="SM00491">
    <property type="entry name" value="HELICc2"/>
    <property type="match status" value="1"/>
</dbReference>
<dbReference type="InterPro" id="IPR006555">
    <property type="entry name" value="ATP-dep_Helicase_C"/>
</dbReference>
<accession>A0A2N3LMR6</accession>
<dbReference type="EMBL" id="PIQO01000003">
    <property type="protein sequence ID" value="PKR85865.1"/>
    <property type="molecule type" value="Genomic_DNA"/>
</dbReference>
<organism evidence="6 7">
    <name type="scientific">Heyndrickxia camelliae</name>
    <dbReference type="NCBI Taxonomy" id="1707093"/>
    <lineage>
        <taxon>Bacteria</taxon>
        <taxon>Bacillati</taxon>
        <taxon>Bacillota</taxon>
        <taxon>Bacilli</taxon>
        <taxon>Bacillales</taxon>
        <taxon>Bacillaceae</taxon>
        <taxon>Heyndrickxia</taxon>
    </lineage>
</organism>
<protein>
    <submittedName>
        <fullName evidence="6">ATP-dependent helicase</fullName>
    </submittedName>
</protein>
<dbReference type="PANTHER" id="PTHR11472">
    <property type="entry name" value="DNA REPAIR DEAD HELICASE RAD3/XP-D SUBFAMILY MEMBER"/>
    <property type="match status" value="1"/>
</dbReference>
<name>A0A2N3LMR6_9BACI</name>
<dbReference type="Gene3D" id="3.40.50.300">
    <property type="entry name" value="P-loop containing nucleotide triphosphate hydrolases"/>
    <property type="match status" value="2"/>
</dbReference>
<evidence type="ECO:0000313" key="7">
    <source>
        <dbReference type="Proteomes" id="UP000233440"/>
    </source>
</evidence>
<dbReference type="Pfam" id="PF13307">
    <property type="entry name" value="Helicase_C_2"/>
    <property type="match status" value="1"/>
</dbReference>
<evidence type="ECO:0000259" key="5">
    <source>
        <dbReference type="PROSITE" id="PS51193"/>
    </source>
</evidence>
<evidence type="ECO:0000256" key="2">
    <source>
        <dbReference type="ARBA" id="ARBA00022801"/>
    </source>
</evidence>
<reference evidence="6 7" key="1">
    <citation type="submission" date="2017-11" db="EMBL/GenBank/DDBJ databases">
        <title>Bacillus camelliae sp. nov., isolated from pu'er tea.</title>
        <authorList>
            <person name="Niu L."/>
        </authorList>
    </citation>
    <scope>NUCLEOTIDE SEQUENCE [LARGE SCALE GENOMIC DNA]</scope>
    <source>
        <strain evidence="6 7">7578-1</strain>
    </source>
</reference>
<dbReference type="InterPro" id="IPR027417">
    <property type="entry name" value="P-loop_NTPase"/>
</dbReference>
<dbReference type="InterPro" id="IPR014013">
    <property type="entry name" value="Helic_SF1/SF2_ATP-bd_DinG/Rad3"/>
</dbReference>
<feature type="domain" description="Helicase ATP-binding" evidence="5">
    <location>
        <begin position="28"/>
        <end position="302"/>
    </location>
</feature>